<dbReference type="STRING" id="1817824.A2751_05215"/>
<dbReference type="PANTHER" id="PTHR14237">
    <property type="entry name" value="MOLYBDOPTERIN COFACTOR SULFURASE MOSC"/>
    <property type="match status" value="1"/>
</dbReference>
<accession>A0A1F5NNZ9</accession>
<feature type="domain" description="MOSC" evidence="1">
    <location>
        <begin position="139"/>
        <end position="287"/>
    </location>
</feature>
<dbReference type="InterPro" id="IPR005302">
    <property type="entry name" value="MoCF_Sase_C"/>
</dbReference>
<dbReference type="PANTHER" id="PTHR14237:SF19">
    <property type="entry name" value="MITOCHONDRIAL AMIDOXIME REDUCING COMPONENT 1"/>
    <property type="match status" value="1"/>
</dbReference>
<dbReference type="GO" id="GO:0030151">
    <property type="term" value="F:molybdenum ion binding"/>
    <property type="evidence" value="ECO:0007669"/>
    <property type="project" value="InterPro"/>
</dbReference>
<dbReference type="Proteomes" id="UP000176864">
    <property type="component" value="Unassembled WGS sequence"/>
</dbReference>
<gene>
    <name evidence="2" type="ORF">A2751_05215</name>
</gene>
<dbReference type="Pfam" id="PF03476">
    <property type="entry name" value="MOSC_N"/>
    <property type="match status" value="1"/>
</dbReference>
<proteinExistence type="predicted"/>
<comment type="caution">
    <text evidence="2">The sequence shown here is derived from an EMBL/GenBank/DDBJ whole genome shotgun (WGS) entry which is preliminary data.</text>
</comment>
<sequence length="306" mass="34443">MESKSWKVSELWIYRIKSCKGTMLQGATIGVHGIVGDRQFMVVDAETGMFVAQRSDRGLGIAVKSMCQITPTITDENGTMELSAPGMRAIRVFPQHIIHAGCNLRDVQVWDWKGEALFVDAEANAWFTEFLSRERPGKYQLVMFPYGSERRAKLGFSQLRFADGYPFLVISQESLNDFNVWRIIGGKVVPMDRFRPNIVISGGKPYDEDRLDRMVINGVDFEGKTLCVRCPITITDQETAERGKEPLATLATYRRSPYKADGGVVFGRNFNHLSTGIIRVGDEVTAISYSEIDPLDRFPIRLRSDG</sequence>
<dbReference type="EMBL" id="MFEK01000003">
    <property type="protein sequence ID" value="OGE79405.1"/>
    <property type="molecule type" value="Genomic_DNA"/>
</dbReference>
<dbReference type="GO" id="GO:0003824">
    <property type="term" value="F:catalytic activity"/>
    <property type="evidence" value="ECO:0007669"/>
    <property type="project" value="InterPro"/>
</dbReference>
<evidence type="ECO:0000313" key="2">
    <source>
        <dbReference type="EMBL" id="OGE79405.1"/>
    </source>
</evidence>
<dbReference type="InterPro" id="IPR005303">
    <property type="entry name" value="MOCOS_middle"/>
</dbReference>
<name>A0A1F5NNZ9_9BACT</name>
<dbReference type="AlphaFoldDB" id="A0A1F5NNZ9"/>
<dbReference type="GO" id="GO:0030170">
    <property type="term" value="F:pyridoxal phosphate binding"/>
    <property type="evidence" value="ECO:0007669"/>
    <property type="project" value="InterPro"/>
</dbReference>
<organism evidence="2 3">
    <name type="scientific">Candidatus Doudnabacteria bacterium RIFCSPHIGHO2_01_FULL_46_14</name>
    <dbReference type="NCBI Taxonomy" id="1817824"/>
    <lineage>
        <taxon>Bacteria</taxon>
        <taxon>Candidatus Doudnaibacteriota</taxon>
    </lineage>
</organism>
<dbReference type="PROSITE" id="PS51340">
    <property type="entry name" value="MOSC"/>
    <property type="match status" value="1"/>
</dbReference>
<reference evidence="2 3" key="1">
    <citation type="journal article" date="2016" name="Nat. Commun.">
        <title>Thousands of microbial genomes shed light on interconnected biogeochemical processes in an aquifer system.</title>
        <authorList>
            <person name="Anantharaman K."/>
            <person name="Brown C.T."/>
            <person name="Hug L.A."/>
            <person name="Sharon I."/>
            <person name="Castelle C.J."/>
            <person name="Probst A.J."/>
            <person name="Thomas B.C."/>
            <person name="Singh A."/>
            <person name="Wilkins M.J."/>
            <person name="Karaoz U."/>
            <person name="Brodie E.L."/>
            <person name="Williams K.H."/>
            <person name="Hubbard S.S."/>
            <person name="Banfield J.F."/>
        </authorList>
    </citation>
    <scope>NUCLEOTIDE SEQUENCE [LARGE SCALE GENOMIC DNA]</scope>
</reference>
<dbReference type="SUPFAM" id="SSF50800">
    <property type="entry name" value="PK beta-barrel domain-like"/>
    <property type="match status" value="1"/>
</dbReference>
<evidence type="ECO:0000313" key="3">
    <source>
        <dbReference type="Proteomes" id="UP000176864"/>
    </source>
</evidence>
<protein>
    <recommendedName>
        <fullName evidence="1">MOSC domain-containing protein</fullName>
    </recommendedName>
</protein>
<dbReference type="InterPro" id="IPR011037">
    <property type="entry name" value="Pyrv_Knase-like_insert_dom_sf"/>
</dbReference>
<evidence type="ECO:0000259" key="1">
    <source>
        <dbReference type="PROSITE" id="PS51340"/>
    </source>
</evidence>
<dbReference type="SUPFAM" id="SSF141673">
    <property type="entry name" value="MOSC N-terminal domain-like"/>
    <property type="match status" value="1"/>
</dbReference>
<dbReference type="Pfam" id="PF03473">
    <property type="entry name" value="MOSC"/>
    <property type="match status" value="1"/>
</dbReference>